<protein>
    <submittedName>
        <fullName evidence="2">Uncharacterized protein</fullName>
    </submittedName>
</protein>
<name>A0A811PR99_9POAL</name>
<dbReference type="PANTHER" id="PTHR37223">
    <property type="entry name" value="OS08G0528601 PROTEIN"/>
    <property type="match status" value="1"/>
</dbReference>
<dbReference type="EMBL" id="CAJGYO010000007">
    <property type="protein sequence ID" value="CAD6245823.1"/>
    <property type="molecule type" value="Genomic_DNA"/>
</dbReference>
<comment type="caution">
    <text evidence="2">The sequence shown here is derived from an EMBL/GenBank/DDBJ whole genome shotgun (WGS) entry which is preliminary data.</text>
</comment>
<dbReference type="Proteomes" id="UP000604825">
    <property type="component" value="Unassembled WGS sequence"/>
</dbReference>
<organism evidence="2 3">
    <name type="scientific">Miscanthus lutarioriparius</name>
    <dbReference type="NCBI Taxonomy" id="422564"/>
    <lineage>
        <taxon>Eukaryota</taxon>
        <taxon>Viridiplantae</taxon>
        <taxon>Streptophyta</taxon>
        <taxon>Embryophyta</taxon>
        <taxon>Tracheophyta</taxon>
        <taxon>Spermatophyta</taxon>
        <taxon>Magnoliopsida</taxon>
        <taxon>Liliopsida</taxon>
        <taxon>Poales</taxon>
        <taxon>Poaceae</taxon>
        <taxon>PACMAD clade</taxon>
        <taxon>Panicoideae</taxon>
        <taxon>Andropogonodae</taxon>
        <taxon>Andropogoneae</taxon>
        <taxon>Saccharinae</taxon>
        <taxon>Miscanthus</taxon>
    </lineage>
</organism>
<dbReference type="AlphaFoldDB" id="A0A811PR99"/>
<keyword evidence="1" id="KW-1133">Transmembrane helix</keyword>
<evidence type="ECO:0000313" key="2">
    <source>
        <dbReference type="EMBL" id="CAD6245823.1"/>
    </source>
</evidence>
<sequence length="90" mass="10266">MRQQRVGAGRRGDDPGLLTRAVDRVFRFVRLAEFEIFFVLFFLIAFFLFKDLVSTHTNLAFLSPERFGFAGIGIGSSTHGAFVQFCNMWP</sequence>
<dbReference type="PANTHER" id="PTHR37223:SF1">
    <property type="entry name" value="OS08G0528601 PROTEIN"/>
    <property type="match status" value="1"/>
</dbReference>
<evidence type="ECO:0000256" key="1">
    <source>
        <dbReference type="SAM" id="Phobius"/>
    </source>
</evidence>
<feature type="transmembrane region" description="Helical" evidence="1">
    <location>
        <begin position="28"/>
        <end position="49"/>
    </location>
</feature>
<proteinExistence type="predicted"/>
<accession>A0A811PR99</accession>
<gene>
    <name evidence="2" type="ORF">NCGR_LOCUS30108</name>
</gene>
<keyword evidence="3" id="KW-1185">Reference proteome</keyword>
<reference evidence="2" key="1">
    <citation type="submission" date="2020-10" db="EMBL/GenBank/DDBJ databases">
        <authorList>
            <person name="Han B."/>
            <person name="Lu T."/>
            <person name="Zhao Q."/>
            <person name="Huang X."/>
            <person name="Zhao Y."/>
        </authorList>
    </citation>
    <scope>NUCLEOTIDE SEQUENCE</scope>
</reference>
<evidence type="ECO:0000313" key="3">
    <source>
        <dbReference type="Proteomes" id="UP000604825"/>
    </source>
</evidence>
<feature type="transmembrane region" description="Helical" evidence="1">
    <location>
        <begin position="69"/>
        <end position="89"/>
    </location>
</feature>
<dbReference type="OrthoDB" id="779178at2759"/>
<keyword evidence="1" id="KW-0812">Transmembrane</keyword>
<dbReference type="GO" id="GO:0006979">
    <property type="term" value="P:response to oxidative stress"/>
    <property type="evidence" value="ECO:0007669"/>
    <property type="project" value="TreeGrafter"/>
</dbReference>
<keyword evidence="1" id="KW-0472">Membrane</keyword>